<proteinExistence type="predicted"/>
<reference evidence="2" key="1">
    <citation type="submission" date="2018-09" db="EMBL/GenBank/DDBJ databases">
        <authorList>
            <person name="Groschel M."/>
            <person name="Kohl T."/>
            <person name="Conchillo-Sole O."/>
            <person name="Mamat U."/>
            <person name="Yero D."/>
            <person name="Niemann S."/>
            <person name="Daura X."/>
            <person name="Gibert I."/>
        </authorList>
    </citation>
    <scope>NUCLEOTIDE SEQUENCE</scope>
    <source>
        <strain evidence="2">OG156</strain>
    </source>
</reference>
<protein>
    <submittedName>
        <fullName evidence="2">Phage tail protein</fullName>
    </submittedName>
</protein>
<dbReference type="Proteomes" id="UP000822271">
    <property type="component" value="Unassembled WGS sequence"/>
</dbReference>
<evidence type="ECO:0000313" key="3">
    <source>
        <dbReference type="Proteomes" id="UP000822271"/>
    </source>
</evidence>
<sequence length="1261" mass="132182">MSLYTLTVDLLLKTGSFERDGGKAARQFDQRMQSMQASARRAGTAIGLAISAGVTAGGAAMVQWTRQVADLGVEYDRLGKLSGTTSEQFQRMAAGANTVGMSQEKLADIFKDVQDKIGDYVQTGGGALADFFDNIAKRTGVTAEQMRKLSGPDALGLYFKSLERANLSQTELTFYMEAIASDASALIPLLRNNSAGFQQWGNAAQAAGAIIDGKTNKATERLRKVTLEADLAFKGLKVSVAEEIIPALSDFSELLNDPDFRQGFGVIVQGLATVTTKAAEAASMIGNLSSLIAQGFKSVPDKSYAGLIQERMRIEEQIAGAKDVAARARAGNASWWEGGLFQNTNSEANAKSWDKYVRDREADLERVDAALKRRRMKDLADSVVVIDNGQPLPESALKPDAVGYRPTGNIGKAERERADRDAKQRAEEIARYHRQAQEAAGAIEGPLAEAMGKHLGHMSEYNSLLVKGNIAQADANVLMAQSALEYSKVAAEVEKALAGPETLLATMDAEVAMLGKVGRARELSRREMMNERDMRQELQKAVEAAGSKEALALSKGAASYAQYEQAMLDAARASADLSLRVEEAAANVEAWAGVVVNGVGDAADAMADFVASGMRDFDNLWDDLKDTAKRGLRDLAREFLQQKIVIPIQTQILNGMNGQGGGLSLQSIMGLFGGNGAAGGGQNLGTIAGLLSKGQGLFSAGAGAASSGASAGSLLGFGNNIAALTGGGAAAAGGSSAAAGAGAAGASAAAAVPIIGWIVAGMMKNAELFDQGWDIANGESWAGKIATAGAVGLADKTFRGLGFNDKVASILSGSSIHAKLFGRGAPKITGQGLTGSYGFGGFDGQTYADIKQKGGLFRSDKKWTQYGAVDPGIDRTFDMAARQVRGAATGLAKQLGVDLTQQLAGVRVSLGRLQLSADSAEAKSQLEAYLGDMTNRLFTEAVKAAGFGGQLDGYFEASDVFNALSASIALAVGNADELGRALNGMEVDKVNKAVDYFQDLASVAGTDLATQVEKVTGLLGNYASLMADVSTQLMTANLTQYQSQALSIERTYRQQVKSANDYAKALGLSGTRAEDLAKIEALRATNMGKLQAQIDKDKKAMQYGLSISDLSPLTDQEKLGEAMKELERAVSGGDTSAAQAAAQAALGFGRNLYASGQDYNSLYGQVTGLIDGMKVGDLNQPDGSSMGALADAIEALPDNFSRAVFDLVVNNESQSQTTAAVQQSNALLTDVKGLLQDLLSTTTQGVRASSSNALRQALNAR</sequence>
<gene>
    <name evidence="2" type="ORF">D7Y33_22410</name>
</gene>
<dbReference type="EMBL" id="RAUE01000053">
    <property type="protein sequence ID" value="MBA0313734.1"/>
    <property type="molecule type" value="Genomic_DNA"/>
</dbReference>
<comment type="caution">
    <text evidence="2">The sequence shown here is derived from an EMBL/GenBank/DDBJ whole genome shotgun (WGS) entry which is preliminary data.</text>
</comment>
<evidence type="ECO:0000256" key="1">
    <source>
        <dbReference type="SAM" id="MobiDB-lite"/>
    </source>
</evidence>
<dbReference type="AlphaFoldDB" id="A0AAW3SBR3"/>
<evidence type="ECO:0000313" key="2">
    <source>
        <dbReference type="EMBL" id="MBA0313734.1"/>
    </source>
</evidence>
<name>A0AAW3SBR3_STEMA</name>
<accession>A0AAW3SBR3</accession>
<reference evidence="2" key="2">
    <citation type="journal article" date="2020" name="Front. Microbiol.">
        <title>Genetic Variants of the DSF Quorum Sensing System in Stenotrophomonas maltophilia Influence Virulence and Resistance Phenotypes Among Genotypically Diverse Clinical Isolates.</title>
        <authorList>
            <person name="Yero D."/>
            <person name="Huedo P."/>
            <person name="Conchillo-Sole O."/>
            <person name="Martinez-Servat S."/>
            <person name="Mamat U."/>
            <person name="Coves X."/>
            <person name="Llanas F."/>
            <person name="Roca I."/>
            <person name="Vila J."/>
            <person name="Schaible U.E."/>
            <person name="Daura X."/>
            <person name="Gibert I."/>
        </authorList>
    </citation>
    <scope>NUCLEOTIDE SEQUENCE</scope>
    <source>
        <strain evidence="2">OG156</strain>
    </source>
</reference>
<dbReference type="RefSeq" id="WP_111187872.1">
    <property type="nucleotide sequence ID" value="NZ_JAXAYW010000010.1"/>
</dbReference>
<feature type="region of interest" description="Disordered" evidence="1">
    <location>
        <begin position="396"/>
        <end position="420"/>
    </location>
</feature>
<organism evidence="2 3">
    <name type="scientific">Stenotrophomonas maltophilia</name>
    <name type="common">Pseudomonas maltophilia</name>
    <name type="synonym">Xanthomonas maltophilia</name>
    <dbReference type="NCBI Taxonomy" id="40324"/>
    <lineage>
        <taxon>Bacteria</taxon>
        <taxon>Pseudomonadati</taxon>
        <taxon>Pseudomonadota</taxon>
        <taxon>Gammaproteobacteria</taxon>
        <taxon>Lysobacterales</taxon>
        <taxon>Lysobacteraceae</taxon>
        <taxon>Stenotrophomonas</taxon>
        <taxon>Stenotrophomonas maltophilia group</taxon>
    </lineage>
</organism>